<dbReference type="PANTHER" id="PTHR36509:SF2">
    <property type="entry name" value="BLL3101 PROTEIN"/>
    <property type="match status" value="1"/>
</dbReference>
<keyword evidence="1" id="KW-0812">Transmembrane</keyword>
<evidence type="ECO:0000313" key="3">
    <source>
        <dbReference type="EMBL" id="BCT78205.1"/>
    </source>
</evidence>
<dbReference type="PANTHER" id="PTHR36509">
    <property type="entry name" value="BLL3101 PROTEIN"/>
    <property type="match status" value="1"/>
</dbReference>
<keyword evidence="4" id="KW-1185">Reference proteome</keyword>
<keyword evidence="1" id="KW-1133">Transmembrane helix</keyword>
<feature type="domain" description="DUF1254" evidence="2">
    <location>
        <begin position="71"/>
        <end position="188"/>
    </location>
</feature>
<evidence type="ECO:0000259" key="2">
    <source>
        <dbReference type="Pfam" id="PF06863"/>
    </source>
</evidence>
<dbReference type="Gene3D" id="2.60.40.1610">
    <property type="entry name" value="Domain of unknown function DUF1254"/>
    <property type="match status" value="1"/>
</dbReference>
<sequence>MRLEHLAVFFPIAIAVWFLSLHFWPRLLLSVFKRAILVKGFGSGPIPLNTLYTQTEASFADPLHGPAAASRVASTGVNRDTLLTVGWLDLAQGPQVLHVPDMAGRYYSVQFTNPSTNTNFAYVGKRTTGTGAGDYLVTGPGWAGRVPEGMARISAPVAGALVIGRVLVYDDDDIPAAHALSEQLRLSPLR</sequence>
<dbReference type="SUPFAM" id="SSF160935">
    <property type="entry name" value="VPA0735-like"/>
    <property type="match status" value="1"/>
</dbReference>
<dbReference type="Proteomes" id="UP001319861">
    <property type="component" value="Chromosome"/>
</dbReference>
<dbReference type="EMBL" id="AP024525">
    <property type="protein sequence ID" value="BCT78205.1"/>
    <property type="molecule type" value="Genomic_DNA"/>
</dbReference>
<proteinExistence type="predicted"/>
<keyword evidence="1" id="KW-0472">Membrane</keyword>
<dbReference type="Pfam" id="PF06863">
    <property type="entry name" value="DUF1254"/>
    <property type="match status" value="1"/>
</dbReference>
<protein>
    <recommendedName>
        <fullName evidence="2">DUF1254 domain-containing protein</fullName>
    </recommendedName>
</protein>
<evidence type="ECO:0000313" key="4">
    <source>
        <dbReference type="Proteomes" id="UP001319861"/>
    </source>
</evidence>
<accession>A0ABN6FPP2</accession>
<organism evidence="3 4">
    <name type="scientific">Sinomonas cyclohexanicum</name>
    <name type="common">Corynebacterium cyclohexanicum</name>
    <dbReference type="NCBI Taxonomy" id="322009"/>
    <lineage>
        <taxon>Bacteria</taxon>
        <taxon>Bacillati</taxon>
        <taxon>Actinomycetota</taxon>
        <taxon>Actinomycetes</taxon>
        <taxon>Micrococcales</taxon>
        <taxon>Micrococcaceae</taxon>
        <taxon>Sinomonas</taxon>
    </lineage>
</organism>
<dbReference type="InterPro" id="IPR037050">
    <property type="entry name" value="DUF1254_sf"/>
</dbReference>
<feature type="transmembrane region" description="Helical" evidence="1">
    <location>
        <begin position="6"/>
        <end position="24"/>
    </location>
</feature>
<evidence type="ECO:0000256" key="1">
    <source>
        <dbReference type="SAM" id="Phobius"/>
    </source>
</evidence>
<dbReference type="RefSeq" id="WP_229230835.1">
    <property type="nucleotide sequence ID" value="NZ_AP024525.1"/>
</dbReference>
<gene>
    <name evidence="3" type="ORF">SCMU_40470</name>
</gene>
<name>A0ABN6FPP2_SINCY</name>
<dbReference type="InterPro" id="IPR010679">
    <property type="entry name" value="DUF1254"/>
</dbReference>
<reference evidence="3 4" key="1">
    <citation type="journal article" date="2021" name="J. Biosci. Bioeng.">
        <title>Identification and characterization of a chc gene cluster responsible for the aromatization pathway of cyclohexanecarboxylate degradation in Sinomonas cyclohexanicum ATCC 51369.</title>
        <authorList>
            <person name="Yamamoto T."/>
            <person name="Hasegawa Y."/>
            <person name="Lau P.C.K."/>
            <person name="Iwaki H."/>
        </authorList>
    </citation>
    <scope>NUCLEOTIDE SEQUENCE [LARGE SCALE GENOMIC DNA]</scope>
    <source>
        <strain evidence="3 4">ATCC 51369</strain>
    </source>
</reference>